<dbReference type="GeneID" id="68614942"/>
<dbReference type="Proteomes" id="UP001501729">
    <property type="component" value="Unassembled WGS sequence"/>
</dbReference>
<gene>
    <name evidence="3" type="ORF">GCM10025751_02470</name>
</gene>
<comment type="caution">
    <text evidence="3">The sequence shown here is derived from an EMBL/GenBank/DDBJ whole genome shotgun (WGS) entry which is preliminary data.</text>
</comment>
<keyword evidence="4" id="KW-1185">Reference proteome</keyword>
<keyword evidence="1" id="KW-0812">Transmembrane</keyword>
<feature type="transmembrane region" description="Helical" evidence="1">
    <location>
        <begin position="88"/>
        <end position="108"/>
    </location>
</feature>
<protein>
    <recommendedName>
        <fullName evidence="2">DUF5658 domain-containing protein</fullName>
    </recommendedName>
</protein>
<dbReference type="EMBL" id="BAABKX010000001">
    <property type="protein sequence ID" value="GAA5040971.1"/>
    <property type="molecule type" value="Genomic_DNA"/>
</dbReference>
<accession>A0AAV3UB23</accession>
<feature type="transmembrane region" description="Helical" evidence="1">
    <location>
        <begin position="12"/>
        <end position="35"/>
    </location>
</feature>
<proteinExistence type="predicted"/>
<name>A0AAV3UB23_9EURY</name>
<evidence type="ECO:0000313" key="3">
    <source>
        <dbReference type="EMBL" id="GAA5040971.1"/>
    </source>
</evidence>
<organism evidence="3 4">
    <name type="scientific">Haladaptatus pallidirubidus</name>
    <dbReference type="NCBI Taxonomy" id="1008152"/>
    <lineage>
        <taxon>Archaea</taxon>
        <taxon>Methanobacteriati</taxon>
        <taxon>Methanobacteriota</taxon>
        <taxon>Stenosarchaea group</taxon>
        <taxon>Halobacteria</taxon>
        <taxon>Halobacteriales</taxon>
        <taxon>Haladaptataceae</taxon>
        <taxon>Haladaptatus</taxon>
    </lineage>
</organism>
<evidence type="ECO:0000256" key="1">
    <source>
        <dbReference type="SAM" id="Phobius"/>
    </source>
</evidence>
<dbReference type="Pfam" id="PF18902">
    <property type="entry name" value="DUF5658"/>
    <property type="match status" value="1"/>
</dbReference>
<dbReference type="RefSeq" id="WP_227774949.1">
    <property type="nucleotide sequence ID" value="NZ_BAABKX010000001.1"/>
</dbReference>
<feature type="domain" description="DUF5658" evidence="2">
    <location>
        <begin position="19"/>
        <end position="105"/>
    </location>
</feature>
<evidence type="ECO:0000313" key="4">
    <source>
        <dbReference type="Proteomes" id="UP001501729"/>
    </source>
</evidence>
<dbReference type="AlphaFoldDB" id="A0AAV3UB23"/>
<sequence>MPPDDYQLWSHVSLPLLVAVLGVMLGDVATTGVGLELGLQEGNPFVAHLLREMGLIGLVFIKILTVVLLVVLSGWTQYSRQTFRLGSLVYLIIGLLVVVSNVIAIATVG</sequence>
<evidence type="ECO:0000259" key="2">
    <source>
        <dbReference type="Pfam" id="PF18902"/>
    </source>
</evidence>
<reference evidence="3 4" key="1">
    <citation type="journal article" date="2019" name="Int. J. Syst. Evol. Microbiol.">
        <title>The Global Catalogue of Microorganisms (GCM) 10K type strain sequencing project: providing services to taxonomists for standard genome sequencing and annotation.</title>
        <authorList>
            <consortium name="The Broad Institute Genomics Platform"/>
            <consortium name="The Broad Institute Genome Sequencing Center for Infectious Disease"/>
            <person name="Wu L."/>
            <person name="Ma J."/>
        </authorList>
    </citation>
    <scope>NUCLEOTIDE SEQUENCE [LARGE SCALE GENOMIC DNA]</scope>
    <source>
        <strain evidence="3 4">JCM 17504</strain>
    </source>
</reference>
<dbReference type="InterPro" id="IPR043717">
    <property type="entry name" value="DUF5658"/>
</dbReference>
<keyword evidence="1" id="KW-1133">Transmembrane helix</keyword>
<keyword evidence="1" id="KW-0472">Membrane</keyword>
<feature type="transmembrane region" description="Helical" evidence="1">
    <location>
        <begin position="55"/>
        <end position="76"/>
    </location>
</feature>